<dbReference type="GO" id="GO:0008757">
    <property type="term" value="F:S-adenosylmethionine-dependent methyltransferase activity"/>
    <property type="evidence" value="ECO:0007669"/>
    <property type="project" value="TreeGrafter"/>
</dbReference>
<dbReference type="InterPro" id="IPR029063">
    <property type="entry name" value="SAM-dependent_MTases_sf"/>
</dbReference>
<dbReference type="CDD" id="cd02440">
    <property type="entry name" value="AdoMet_MTases"/>
    <property type="match status" value="1"/>
</dbReference>
<evidence type="ECO:0000313" key="7">
    <source>
        <dbReference type="EMBL" id="EQD72239.1"/>
    </source>
</evidence>
<feature type="compositionally biased region" description="Basic residues" evidence="5">
    <location>
        <begin position="150"/>
        <end position="159"/>
    </location>
</feature>
<accession>T1CTX1</accession>
<dbReference type="InterPro" id="IPR007848">
    <property type="entry name" value="Small_mtfrase_dom"/>
</dbReference>
<keyword evidence="3" id="KW-0808">Transferase</keyword>
<keyword evidence="4" id="KW-0949">S-adenosyl-L-methionine</keyword>
<dbReference type="EMBL" id="AUZY01002425">
    <property type="protein sequence ID" value="EQD72239.1"/>
    <property type="molecule type" value="Genomic_DNA"/>
</dbReference>
<dbReference type="InterPro" id="IPR052190">
    <property type="entry name" value="Euk-Arch_PrmC-MTase"/>
</dbReference>
<organism evidence="7">
    <name type="scientific">mine drainage metagenome</name>
    <dbReference type="NCBI Taxonomy" id="410659"/>
    <lineage>
        <taxon>unclassified sequences</taxon>
        <taxon>metagenomes</taxon>
        <taxon>ecological metagenomes</taxon>
    </lineage>
</organism>
<dbReference type="Gene3D" id="3.40.50.150">
    <property type="entry name" value="Vaccinia Virus protein VP39"/>
    <property type="match status" value="1"/>
</dbReference>
<evidence type="ECO:0000256" key="2">
    <source>
        <dbReference type="ARBA" id="ARBA00022603"/>
    </source>
</evidence>
<reference evidence="7" key="2">
    <citation type="journal article" date="2014" name="ISME J.">
        <title>Microbial stratification in low pH oxic and suboxic macroscopic growths along an acid mine drainage.</title>
        <authorList>
            <person name="Mendez-Garcia C."/>
            <person name="Mesa V."/>
            <person name="Sprenger R.R."/>
            <person name="Richter M."/>
            <person name="Diez M.S."/>
            <person name="Solano J."/>
            <person name="Bargiela R."/>
            <person name="Golyshina O.V."/>
            <person name="Manteca A."/>
            <person name="Ramos J.L."/>
            <person name="Gallego J.R."/>
            <person name="Llorente I."/>
            <person name="Martins Dos Santos V.A."/>
            <person name="Jensen O.N."/>
            <person name="Pelaez A.I."/>
            <person name="Sanchez J."/>
            <person name="Ferrer M."/>
        </authorList>
    </citation>
    <scope>NUCLEOTIDE SEQUENCE</scope>
</reference>
<feature type="compositionally biased region" description="Low complexity" evidence="5">
    <location>
        <begin position="170"/>
        <end position="183"/>
    </location>
</feature>
<dbReference type="GO" id="GO:0035657">
    <property type="term" value="C:eRF1 methyltransferase complex"/>
    <property type="evidence" value="ECO:0007669"/>
    <property type="project" value="TreeGrafter"/>
</dbReference>
<dbReference type="Pfam" id="PF05175">
    <property type="entry name" value="MTS"/>
    <property type="match status" value="1"/>
</dbReference>
<gene>
    <name evidence="7" type="ORF">B1B_03900</name>
</gene>
<comment type="similarity">
    <text evidence="1">Belongs to the eukaryotic/archaeal PrmC-related family.</text>
</comment>
<evidence type="ECO:0000256" key="4">
    <source>
        <dbReference type="ARBA" id="ARBA00022691"/>
    </source>
</evidence>
<dbReference type="GO" id="GO:0008276">
    <property type="term" value="F:protein methyltransferase activity"/>
    <property type="evidence" value="ECO:0007669"/>
    <property type="project" value="TreeGrafter"/>
</dbReference>
<dbReference type="PANTHER" id="PTHR45875">
    <property type="entry name" value="METHYLTRANSFERASE N6AMT1"/>
    <property type="match status" value="1"/>
</dbReference>
<dbReference type="SUPFAM" id="SSF53335">
    <property type="entry name" value="S-adenosyl-L-methionine-dependent methyltransferases"/>
    <property type="match status" value="1"/>
</dbReference>
<evidence type="ECO:0000256" key="1">
    <source>
        <dbReference type="ARBA" id="ARBA00006149"/>
    </source>
</evidence>
<dbReference type="GO" id="GO:0003676">
    <property type="term" value="F:nucleic acid binding"/>
    <property type="evidence" value="ECO:0007669"/>
    <property type="project" value="InterPro"/>
</dbReference>
<feature type="non-terminal residue" evidence="7">
    <location>
        <position position="1"/>
    </location>
</feature>
<evidence type="ECO:0000259" key="6">
    <source>
        <dbReference type="Pfam" id="PF05175"/>
    </source>
</evidence>
<dbReference type="PROSITE" id="PS00092">
    <property type="entry name" value="N6_MTASE"/>
    <property type="match status" value="1"/>
</dbReference>
<protein>
    <submittedName>
        <fullName evidence="7">Methylase</fullName>
    </submittedName>
</protein>
<dbReference type="GO" id="GO:0032259">
    <property type="term" value="P:methylation"/>
    <property type="evidence" value="ECO:0007669"/>
    <property type="project" value="UniProtKB-KW"/>
</dbReference>
<dbReference type="AlphaFoldDB" id="T1CTX1"/>
<evidence type="ECO:0000256" key="5">
    <source>
        <dbReference type="SAM" id="MobiDB-lite"/>
    </source>
</evidence>
<sequence length="190" mass="20209">RAGGPPVYPPRADTLLLRPFAAVRPRSTFLDVGTGSGEIALAAARSGARVVATDLNPHALRLARARAAAERLPIALVRTDLARGLGRFDRVVFNPPYSRPRRRSATRTVGTTWPWTAARTAPARSCAGSRPSPTTSVRAGRGSRWSPPCKRARRSRARPPHGGPVEGPWSRSPSGRSTASGSRSGDGRPP</sequence>
<proteinExistence type="inferred from homology"/>
<feature type="domain" description="Methyltransferase small" evidence="6">
    <location>
        <begin position="15"/>
        <end position="101"/>
    </location>
</feature>
<feature type="region of interest" description="Disordered" evidence="5">
    <location>
        <begin position="96"/>
        <end position="190"/>
    </location>
</feature>
<reference evidence="7" key="1">
    <citation type="submission" date="2013-08" db="EMBL/GenBank/DDBJ databases">
        <authorList>
            <person name="Mendez C."/>
            <person name="Richter M."/>
            <person name="Ferrer M."/>
            <person name="Sanchez J."/>
        </authorList>
    </citation>
    <scope>NUCLEOTIDE SEQUENCE</scope>
</reference>
<dbReference type="PANTHER" id="PTHR45875:SF1">
    <property type="entry name" value="METHYLTRANSFERASE N6AMT1"/>
    <property type="match status" value="1"/>
</dbReference>
<evidence type="ECO:0000256" key="3">
    <source>
        <dbReference type="ARBA" id="ARBA00022679"/>
    </source>
</evidence>
<keyword evidence="2 7" id="KW-0489">Methyltransferase</keyword>
<feature type="non-terminal residue" evidence="7">
    <location>
        <position position="190"/>
    </location>
</feature>
<dbReference type="InterPro" id="IPR002052">
    <property type="entry name" value="DNA_methylase_N6_adenine_CS"/>
</dbReference>
<name>T1CTX1_9ZZZZ</name>
<feature type="compositionally biased region" description="Low complexity" evidence="5">
    <location>
        <begin position="111"/>
        <end position="124"/>
    </location>
</feature>
<comment type="caution">
    <text evidence="7">The sequence shown here is derived from an EMBL/GenBank/DDBJ whole genome shotgun (WGS) entry which is preliminary data.</text>
</comment>